<evidence type="ECO:0000313" key="2">
    <source>
        <dbReference type="EMBL" id="SFP14593.1"/>
    </source>
</evidence>
<accession>A0A662ZFA4</accession>
<dbReference type="InterPro" id="IPR002881">
    <property type="entry name" value="DUF58"/>
</dbReference>
<name>A0A662ZFA4_9GAMM</name>
<organism evidence="2 3">
    <name type="scientific">Ruminobacter amylophilus</name>
    <dbReference type="NCBI Taxonomy" id="867"/>
    <lineage>
        <taxon>Bacteria</taxon>
        <taxon>Pseudomonadati</taxon>
        <taxon>Pseudomonadota</taxon>
        <taxon>Gammaproteobacteria</taxon>
        <taxon>Aeromonadales</taxon>
        <taxon>Succinivibrionaceae</taxon>
        <taxon>Ruminobacter</taxon>
    </lineage>
</organism>
<dbReference type="PANTHER" id="PTHR33608">
    <property type="entry name" value="BLL2464 PROTEIN"/>
    <property type="match status" value="1"/>
</dbReference>
<gene>
    <name evidence="2" type="ORF">SAMN02910344_00546</name>
</gene>
<protein>
    <recommendedName>
        <fullName evidence="1">DUF58 domain-containing protein</fullName>
    </recommendedName>
</protein>
<dbReference type="EMBL" id="FOXF01000006">
    <property type="protein sequence ID" value="SFP14593.1"/>
    <property type="molecule type" value="Genomic_DNA"/>
</dbReference>
<dbReference type="PANTHER" id="PTHR33608:SF12">
    <property type="entry name" value="DUF58 DOMAIN-CONTAINING PROTEIN"/>
    <property type="match status" value="1"/>
</dbReference>
<feature type="domain" description="DUF58" evidence="1">
    <location>
        <begin position="48"/>
        <end position="237"/>
    </location>
</feature>
<proteinExistence type="predicted"/>
<dbReference type="AlphaFoldDB" id="A0A662ZFA4"/>
<dbReference type="Pfam" id="PF01882">
    <property type="entry name" value="DUF58"/>
    <property type="match status" value="1"/>
</dbReference>
<reference evidence="2 3" key="1">
    <citation type="submission" date="2016-10" db="EMBL/GenBank/DDBJ databases">
        <authorList>
            <person name="Varghese N."/>
            <person name="Submissions S."/>
        </authorList>
    </citation>
    <scope>NUCLEOTIDE SEQUENCE [LARGE SCALE GENOMIC DNA]</scope>
    <source>
        <strain evidence="2 3">DSM 1361</strain>
    </source>
</reference>
<sequence length="297" mass="33946">MPNGIELTFEELIQVPPLTQLLPNTMVASQRYGILRSMSKGRGMEFSEVRAYLPGDDIRNIDWRITARTGRPYTKMFREERDRNVYIILDLDPAMYFGSQGQLKARLGALIAASCAWQALEMKDKVAGMIILGNTPIRHQPGGMRKDVLAFIQKIYDAYQIGLRRKSFDFNIGDGLKLLVNHARPGSVFHIISDFYRLDDNSMLYLRRLNKSHTVRTYQLYDRIEVNIEGSGTIGIDTGSSQGFISSLDSNFVENYRRIGLHRIHHIDRILSETSQRNICIDVSEALSKANKNQDRE</sequence>
<evidence type="ECO:0000313" key="3">
    <source>
        <dbReference type="Proteomes" id="UP000243745"/>
    </source>
</evidence>
<keyword evidence="3" id="KW-1185">Reference proteome</keyword>
<dbReference type="OrthoDB" id="9776116at2"/>
<dbReference type="RefSeq" id="WP_031578061.1">
    <property type="nucleotide sequence ID" value="NZ_FOXF01000006.1"/>
</dbReference>
<evidence type="ECO:0000259" key="1">
    <source>
        <dbReference type="Pfam" id="PF01882"/>
    </source>
</evidence>
<dbReference type="Proteomes" id="UP000243745">
    <property type="component" value="Unassembled WGS sequence"/>
</dbReference>